<name>A0AA36GAY4_9BILA</name>
<dbReference type="InterPro" id="IPR005645">
    <property type="entry name" value="FSH-like_dom"/>
</dbReference>
<dbReference type="SUPFAM" id="SSF53474">
    <property type="entry name" value="alpha/beta-Hydrolases"/>
    <property type="match status" value="1"/>
</dbReference>
<dbReference type="GO" id="GO:0032526">
    <property type="term" value="P:response to retinoic acid"/>
    <property type="evidence" value="ECO:0007669"/>
    <property type="project" value="TreeGrafter"/>
</dbReference>
<dbReference type="SMART" id="SM01244">
    <property type="entry name" value="IRS"/>
    <property type="match status" value="1"/>
</dbReference>
<dbReference type="GO" id="GO:0005737">
    <property type="term" value="C:cytoplasm"/>
    <property type="evidence" value="ECO:0007669"/>
    <property type="project" value="TreeGrafter"/>
</dbReference>
<dbReference type="Gene3D" id="3.40.50.1820">
    <property type="entry name" value="alpha/beta hydrolase"/>
    <property type="match status" value="1"/>
</dbReference>
<dbReference type="EMBL" id="CATQJA010002709">
    <property type="protein sequence ID" value="CAJ0586849.1"/>
    <property type="molecule type" value="Genomic_DNA"/>
</dbReference>
<feature type="non-terminal residue" evidence="5">
    <location>
        <position position="612"/>
    </location>
</feature>
<evidence type="ECO:0000256" key="1">
    <source>
        <dbReference type="ARBA" id="ARBA00005863"/>
    </source>
</evidence>
<dbReference type="Pfam" id="PF02174">
    <property type="entry name" value="IRS"/>
    <property type="match status" value="1"/>
</dbReference>
<feature type="domain" description="IRS-type PTB" evidence="4">
    <location>
        <begin position="177"/>
        <end position="285"/>
    </location>
</feature>
<keyword evidence="2" id="KW-0378">Hydrolase</keyword>
<dbReference type="InterPro" id="IPR002404">
    <property type="entry name" value="IRS_PTB"/>
</dbReference>
<feature type="region of interest" description="Disordered" evidence="3">
    <location>
        <begin position="327"/>
        <end position="354"/>
    </location>
</feature>
<feature type="compositionally biased region" description="Polar residues" evidence="3">
    <location>
        <begin position="588"/>
        <end position="603"/>
    </location>
</feature>
<dbReference type="Proteomes" id="UP001177023">
    <property type="component" value="Unassembled WGS sequence"/>
</dbReference>
<feature type="region of interest" description="Disordered" evidence="3">
    <location>
        <begin position="482"/>
        <end position="507"/>
    </location>
</feature>
<dbReference type="AlphaFoldDB" id="A0AA36GAY4"/>
<protein>
    <recommendedName>
        <fullName evidence="4">IRS-type PTB domain-containing protein</fullName>
    </recommendedName>
</protein>
<dbReference type="InterPro" id="IPR050593">
    <property type="entry name" value="LovG"/>
</dbReference>
<gene>
    <name evidence="5" type="ORF">MSPICULIGERA_LOCUS24831</name>
</gene>
<evidence type="ECO:0000256" key="2">
    <source>
        <dbReference type="ARBA" id="ARBA00022801"/>
    </source>
</evidence>
<dbReference type="SMART" id="SM00310">
    <property type="entry name" value="PTBI"/>
    <property type="match status" value="1"/>
</dbReference>
<dbReference type="PANTHER" id="PTHR48070:SF6">
    <property type="entry name" value="ESTERASE OVCA2"/>
    <property type="match status" value="1"/>
</dbReference>
<dbReference type="PANTHER" id="PTHR48070">
    <property type="entry name" value="ESTERASE OVCA2"/>
    <property type="match status" value="1"/>
</dbReference>
<organism evidence="5 6">
    <name type="scientific">Mesorhabditis spiculigera</name>
    <dbReference type="NCBI Taxonomy" id="96644"/>
    <lineage>
        <taxon>Eukaryota</taxon>
        <taxon>Metazoa</taxon>
        <taxon>Ecdysozoa</taxon>
        <taxon>Nematoda</taxon>
        <taxon>Chromadorea</taxon>
        <taxon>Rhabditida</taxon>
        <taxon>Rhabditina</taxon>
        <taxon>Rhabditomorpha</taxon>
        <taxon>Rhabditoidea</taxon>
        <taxon>Rhabditidae</taxon>
        <taxon>Mesorhabditinae</taxon>
        <taxon>Mesorhabditis</taxon>
    </lineage>
</organism>
<dbReference type="GO" id="GO:0005634">
    <property type="term" value="C:nucleus"/>
    <property type="evidence" value="ECO:0007669"/>
    <property type="project" value="TreeGrafter"/>
</dbReference>
<reference evidence="5" key="1">
    <citation type="submission" date="2023-06" db="EMBL/GenBank/DDBJ databases">
        <authorList>
            <person name="Delattre M."/>
        </authorList>
    </citation>
    <scope>NUCLEOTIDE SEQUENCE</scope>
    <source>
        <strain evidence="5">AF72</strain>
    </source>
</reference>
<dbReference type="InterPro" id="IPR029058">
    <property type="entry name" value="AB_hydrolase_fold"/>
</dbReference>
<accession>A0AA36GAY4</accession>
<comment type="similarity">
    <text evidence="1">Belongs to the LovG family.</text>
</comment>
<keyword evidence="6" id="KW-1185">Reference proteome</keyword>
<evidence type="ECO:0000256" key="3">
    <source>
        <dbReference type="SAM" id="MobiDB-lite"/>
    </source>
</evidence>
<dbReference type="PROSITE" id="PS51064">
    <property type="entry name" value="IRS_PTB"/>
    <property type="match status" value="1"/>
</dbReference>
<evidence type="ECO:0000259" key="4">
    <source>
        <dbReference type="PROSITE" id="PS51064"/>
    </source>
</evidence>
<dbReference type="SUPFAM" id="SSF50729">
    <property type="entry name" value="PH domain-like"/>
    <property type="match status" value="1"/>
</dbReference>
<dbReference type="GO" id="GO:0016787">
    <property type="term" value="F:hydrolase activity"/>
    <property type="evidence" value="ECO:0007669"/>
    <property type="project" value="UniProtKB-KW"/>
</dbReference>
<comment type="caution">
    <text evidence="5">The sequence shown here is derived from an EMBL/GenBank/DDBJ whole genome shotgun (WGS) entry which is preliminary data.</text>
</comment>
<dbReference type="Pfam" id="PF03959">
    <property type="entry name" value="FSH1"/>
    <property type="match status" value="1"/>
</dbReference>
<evidence type="ECO:0000313" key="6">
    <source>
        <dbReference type="Proteomes" id="UP001177023"/>
    </source>
</evidence>
<evidence type="ECO:0000313" key="5">
    <source>
        <dbReference type="EMBL" id="CAJ0586849.1"/>
    </source>
</evidence>
<proteinExistence type="inferred from homology"/>
<feature type="region of interest" description="Disordered" evidence="3">
    <location>
        <begin position="588"/>
        <end position="612"/>
    </location>
</feature>
<sequence length="612" mass="67848">MVAASNGPATKLRILCLHGYRQNDVFFREKTGGMRKLFKKYADFTFINAPHVPSVLSEDRGEVRGWWFSKPDANFSSRDVTDLDTGFEESVRAVLDFIKENGPFDGLFGFSQGAAMVHLLLAKEQLGELKLDVKFAIIVSGFRSLSSQHERYNEVLIEKPSLHIYGTGDEMGNYMSDHKKANGSLEAENNEFRVYIHRRNKFIHAWLKITPSEIIVQRSKSDTLVFPLQYLRRYGYTSAGVFFFESGRRCATGEGLHTYQSQHAEAIFQLVQSRIQATANAVHSERARNQRDQRYGSVDHTPRIHPIQRYLSEGNKDISAFSQPNYNSLHTGDAKRRRPILAPPPRPRSLQGMENGRQPGAQPQYYVQNAHGHAQIIGNIITESAGPNRGSVSSLYNKSLSTSMHSYTNLPPTQFAPPVPGSDPGFRNRCSSACSNRSTASSINSYHSTPTTPTTKLFPIQWDGGAGSTSFLCYAQPATAQEPRTLPFSPPLPDERPGIKLSNPPGRYPSKAMLSGMRGIPLDEQPMAKNEHGQMQKHNRLNYAAMEAPLATAERTSRSPSIAGSCASLQGNSTTYAVIDPQRTKALQQAKNDVARANNSNSPAVLGKRGDD</sequence>